<proteinExistence type="inferred from homology"/>
<reference evidence="4 5" key="1">
    <citation type="journal article" date="2015" name="Nature">
        <title>rRNA introns, odd ribosomes, and small enigmatic genomes across a large radiation of phyla.</title>
        <authorList>
            <person name="Brown C.T."/>
            <person name="Hug L.A."/>
            <person name="Thomas B.C."/>
            <person name="Sharon I."/>
            <person name="Castelle C.J."/>
            <person name="Singh A."/>
            <person name="Wilkins M.J."/>
            <person name="Williams K.H."/>
            <person name="Banfield J.F."/>
        </authorList>
    </citation>
    <scope>NUCLEOTIDE SEQUENCE [LARGE SCALE GENOMIC DNA]</scope>
</reference>
<dbReference type="Pfam" id="PF16861">
    <property type="entry name" value="Carbam_trans_C"/>
    <property type="match status" value="1"/>
</dbReference>
<evidence type="ECO:0000259" key="2">
    <source>
        <dbReference type="Pfam" id="PF02543"/>
    </source>
</evidence>
<evidence type="ECO:0000313" key="4">
    <source>
        <dbReference type="EMBL" id="KKR49364.1"/>
    </source>
</evidence>
<dbReference type="InterPro" id="IPR031730">
    <property type="entry name" value="Carbam_trans_C"/>
</dbReference>
<comment type="similarity">
    <text evidence="1">Belongs to the NodU/CmcH family.</text>
</comment>
<dbReference type="PANTHER" id="PTHR34847">
    <property type="entry name" value="NODULATION PROTEIN U"/>
    <property type="match status" value="1"/>
</dbReference>
<dbReference type="AlphaFoldDB" id="A0A0G0R9F0"/>
<dbReference type="InterPro" id="IPR051338">
    <property type="entry name" value="NodU/CmcH_Carbamoyltrnsfr"/>
</dbReference>
<dbReference type="SUPFAM" id="SSF53067">
    <property type="entry name" value="Actin-like ATPase domain"/>
    <property type="match status" value="1"/>
</dbReference>
<dbReference type="Proteomes" id="UP000034531">
    <property type="component" value="Unassembled WGS sequence"/>
</dbReference>
<dbReference type="GO" id="GO:0003824">
    <property type="term" value="F:catalytic activity"/>
    <property type="evidence" value="ECO:0007669"/>
    <property type="project" value="InterPro"/>
</dbReference>
<dbReference type="Gene3D" id="3.90.870.20">
    <property type="entry name" value="Carbamoyltransferase, C-terminal domain"/>
    <property type="match status" value="1"/>
</dbReference>
<sequence>MIKTILGISCYYHDAAACLIINGKIIAAAQEERFTRKKHDNSFPINAIKFCLSWANILSNDIDAVVFYEKPVIKFERIIFQYLASFPKNRKIFIDTINQWLSFKLNIPKTLRTELNYTGKIFYVDHHMSHASSAYNLSGFSEAVILTVDGVGEWATTAIGIAKDQKIVLDEEIRFPHSLGLLYSTITAYLGFSVNDAEYKVMGLAAYGDPKTFKLQYDELIKIHKDGSYSLNLKYFSFIHSDKMYNHELEMLFGYPARQPESKIKNYYADIAASLQMKLEEVLINLLNVINKKYKQENLCMAGGVALNSVANGKIIKNTTFKNLYIPPDPSDGGCAIGAALYFWCQYLGQKIEYSKFTPQLGPAYSDIQIKDILDANKLKYKFIHDNASICDVVSDLLIKQKIIGWFQGRMEWGPRALGNRSILASASSLKMKDIINIKIKHREIFRPFAPVILKEHVKSYFFVDDPLPEPSKYMLLVYPFKNIGIKDSPATVHVDKTGRLQVISHQDNPLYYDLIKNYYQKTKIPIIINTSFNIRGEPIVCSPVDAIRCFLNTDIDYLMIGSFLVRKIKKI</sequence>
<name>A0A0G0R9F0_9BACT</name>
<gene>
    <name evidence="4" type="ORF">UT84_C0031G0009</name>
</gene>
<dbReference type="InterPro" id="IPR038152">
    <property type="entry name" value="Carbam_trans_C_sf"/>
</dbReference>
<dbReference type="CDD" id="cd24098">
    <property type="entry name" value="ASKHA_NBD_TobZ_N"/>
    <property type="match status" value="1"/>
</dbReference>
<dbReference type="Pfam" id="PF02543">
    <property type="entry name" value="Carbam_trans_N"/>
    <property type="match status" value="1"/>
</dbReference>
<accession>A0A0G0R9F0</accession>
<evidence type="ECO:0000313" key="5">
    <source>
        <dbReference type="Proteomes" id="UP000034531"/>
    </source>
</evidence>
<feature type="domain" description="Carbamoyltransferase C-terminal" evidence="3">
    <location>
        <begin position="396"/>
        <end position="568"/>
    </location>
</feature>
<dbReference type="EMBL" id="LBYI01000031">
    <property type="protein sequence ID" value="KKR49364.1"/>
    <property type="molecule type" value="Genomic_DNA"/>
</dbReference>
<evidence type="ECO:0000256" key="1">
    <source>
        <dbReference type="ARBA" id="ARBA00006129"/>
    </source>
</evidence>
<organism evidence="4 5">
    <name type="scientific">Candidatus Curtissbacteria bacterium GW2011_GWA1_40_16</name>
    <dbReference type="NCBI Taxonomy" id="1618405"/>
    <lineage>
        <taxon>Bacteria</taxon>
        <taxon>Candidatus Curtissiibacteriota</taxon>
    </lineage>
</organism>
<evidence type="ECO:0008006" key="6">
    <source>
        <dbReference type="Google" id="ProtNLM"/>
    </source>
</evidence>
<protein>
    <recommendedName>
        <fullName evidence="6">Carbamoyltransferase</fullName>
    </recommendedName>
</protein>
<dbReference type="PATRIC" id="fig|1618405.3.peg.862"/>
<dbReference type="PANTHER" id="PTHR34847:SF1">
    <property type="entry name" value="NODULATION PROTEIN U"/>
    <property type="match status" value="1"/>
</dbReference>
<dbReference type="Gene3D" id="3.30.420.40">
    <property type="match status" value="2"/>
</dbReference>
<dbReference type="InterPro" id="IPR043129">
    <property type="entry name" value="ATPase_NBD"/>
</dbReference>
<feature type="domain" description="Carbamoyltransferase" evidence="2">
    <location>
        <begin position="5"/>
        <end position="341"/>
    </location>
</feature>
<dbReference type="InterPro" id="IPR003696">
    <property type="entry name" value="Carbtransf_dom"/>
</dbReference>
<comment type="caution">
    <text evidence="4">The sequence shown here is derived from an EMBL/GenBank/DDBJ whole genome shotgun (WGS) entry which is preliminary data.</text>
</comment>
<evidence type="ECO:0000259" key="3">
    <source>
        <dbReference type="Pfam" id="PF16861"/>
    </source>
</evidence>